<name>A0A561V6J3_9ACTN</name>
<evidence type="ECO:0000313" key="1">
    <source>
        <dbReference type="EMBL" id="TWG07210.1"/>
    </source>
</evidence>
<reference evidence="1 3" key="1">
    <citation type="submission" date="2019-06" db="EMBL/GenBank/DDBJ databases">
        <title>Sequencing the genomes of 1000 actinobacteria strains.</title>
        <authorList>
            <person name="Klenk H.-P."/>
        </authorList>
    </citation>
    <scope>NUCLEOTIDE SEQUENCE [LARGE SCALE GENOMIC DNA]</scope>
    <source>
        <strain evidence="1 3">DSM 42059</strain>
    </source>
</reference>
<evidence type="ECO:0008006" key="5">
    <source>
        <dbReference type="Google" id="ProtNLM"/>
    </source>
</evidence>
<dbReference type="Proteomes" id="UP001330827">
    <property type="component" value="Chromosome"/>
</dbReference>
<protein>
    <recommendedName>
        <fullName evidence="5">L-tyrosine 3-hydroxylase</fullName>
    </recommendedName>
</protein>
<dbReference type="EMBL" id="CP109114">
    <property type="protein sequence ID" value="WSC11965.1"/>
    <property type="molecule type" value="Genomic_DNA"/>
</dbReference>
<dbReference type="RefSeq" id="WP_145766842.1">
    <property type="nucleotide sequence ID" value="NZ_CP109114.1"/>
</dbReference>
<evidence type="ECO:0000313" key="2">
    <source>
        <dbReference type="EMBL" id="WSC11965.1"/>
    </source>
</evidence>
<organism evidence="1 3">
    <name type="scientific">Streptomyces brevispora</name>
    <dbReference type="NCBI Taxonomy" id="887462"/>
    <lineage>
        <taxon>Bacteria</taxon>
        <taxon>Bacillati</taxon>
        <taxon>Actinomycetota</taxon>
        <taxon>Actinomycetes</taxon>
        <taxon>Kitasatosporales</taxon>
        <taxon>Streptomycetaceae</taxon>
        <taxon>Streptomyces</taxon>
    </lineage>
</organism>
<dbReference type="EMBL" id="VIWW01000001">
    <property type="protein sequence ID" value="TWG07210.1"/>
    <property type="molecule type" value="Genomic_DNA"/>
</dbReference>
<dbReference type="Proteomes" id="UP000318186">
    <property type="component" value="Unassembled WGS sequence"/>
</dbReference>
<proteinExistence type="predicted"/>
<gene>
    <name evidence="1" type="ORF">FHX80_115715</name>
    <name evidence="2" type="ORF">OIE64_03280</name>
</gene>
<evidence type="ECO:0000313" key="4">
    <source>
        <dbReference type="Proteomes" id="UP001330827"/>
    </source>
</evidence>
<dbReference type="AlphaFoldDB" id="A0A561V6J3"/>
<accession>A0A561V6J3</accession>
<evidence type="ECO:0000313" key="3">
    <source>
        <dbReference type="Proteomes" id="UP000318186"/>
    </source>
</evidence>
<reference evidence="2 4" key="2">
    <citation type="submission" date="2022-10" db="EMBL/GenBank/DDBJ databases">
        <title>The complete genomes of actinobacterial strains from the NBC collection.</title>
        <authorList>
            <person name="Joergensen T.S."/>
            <person name="Alvarez Arevalo M."/>
            <person name="Sterndorff E.B."/>
            <person name="Faurdal D."/>
            <person name="Vuksanovic O."/>
            <person name="Mourched A.-S."/>
            <person name="Charusanti P."/>
            <person name="Shaw S."/>
            <person name="Blin K."/>
            <person name="Weber T."/>
        </authorList>
    </citation>
    <scope>NUCLEOTIDE SEQUENCE [LARGE SCALE GENOMIC DNA]</scope>
    <source>
        <strain evidence="2 4">NBC 01769</strain>
    </source>
</reference>
<dbReference type="OrthoDB" id="3687546at2"/>
<keyword evidence="4" id="KW-1185">Reference proteome</keyword>
<sequence length="320" mass="35068">MKPAGSGALCDLPAVGRWDFGGFAYGLEPLILPAVGDPDGPAGEVPARDYAGSCRRLAALGEHGLLTPEVQLCESPDELFWFRWITGHQVCFVVWRLIAQLVEDLDQGRRPADEVLPQISHYVDGYSAMLLYTGSCPPGLYNDLIRPSMRLRHRAFSGAWAPDYWPIRDLFRRGRLPGIADTDAGELLDAMTLLHLVHDGVAARLVTNGRSLLREAAVRGPGHRLAGLIYDSYFTTLRAPVPRHEVVAQLLRRLVAIAQDVAANGLYAADDADERPTELQKPEVVKCENSLVDILLSVAQHACDLPSQPPPTLRTSLAEE</sequence>